<evidence type="ECO:0008006" key="3">
    <source>
        <dbReference type="Google" id="ProtNLM"/>
    </source>
</evidence>
<dbReference type="InterPro" id="IPR027417">
    <property type="entry name" value="P-loop_NTPase"/>
</dbReference>
<comment type="caution">
    <text evidence="1">The sequence shown here is derived from an EMBL/GenBank/DDBJ whole genome shotgun (WGS) entry which is preliminary data.</text>
</comment>
<reference evidence="1 2" key="1">
    <citation type="submission" date="2019-02" db="EMBL/GenBank/DDBJ databases">
        <title>Genomic Encyclopedia of Type Strains, Phase IV (KMG-IV): sequencing the most valuable type-strain genomes for metagenomic binning, comparative biology and taxonomic classification.</title>
        <authorList>
            <person name="Goeker M."/>
        </authorList>
    </citation>
    <scope>NUCLEOTIDE SEQUENCE [LARGE SCALE GENOMIC DNA]</scope>
    <source>
        <strain evidence="1 2">DSM 45622</strain>
    </source>
</reference>
<dbReference type="OrthoDB" id="207675at2"/>
<dbReference type="Proteomes" id="UP000293638">
    <property type="component" value="Unassembled WGS sequence"/>
</dbReference>
<gene>
    <name evidence="1" type="ORF">EV189_0749</name>
</gene>
<dbReference type="SUPFAM" id="SSF52540">
    <property type="entry name" value="P-loop containing nucleoside triphosphate hydrolases"/>
    <property type="match status" value="1"/>
</dbReference>
<organism evidence="1 2">
    <name type="scientific">Motilibacter rhizosphaerae</name>
    <dbReference type="NCBI Taxonomy" id="598652"/>
    <lineage>
        <taxon>Bacteria</taxon>
        <taxon>Bacillati</taxon>
        <taxon>Actinomycetota</taxon>
        <taxon>Actinomycetes</taxon>
        <taxon>Motilibacterales</taxon>
        <taxon>Motilibacteraceae</taxon>
        <taxon>Motilibacter</taxon>
    </lineage>
</organism>
<dbReference type="RefSeq" id="WP_130491569.1">
    <property type="nucleotide sequence ID" value="NZ_SGXD01000001.1"/>
</dbReference>
<evidence type="ECO:0000313" key="2">
    <source>
        <dbReference type="Proteomes" id="UP000293638"/>
    </source>
</evidence>
<dbReference type="EMBL" id="SGXD01000001">
    <property type="protein sequence ID" value="RZS91507.1"/>
    <property type="molecule type" value="Genomic_DNA"/>
</dbReference>
<dbReference type="AlphaFoldDB" id="A0A4Q7NWC0"/>
<evidence type="ECO:0000313" key="1">
    <source>
        <dbReference type="EMBL" id="RZS91507.1"/>
    </source>
</evidence>
<accession>A0A4Q7NWC0</accession>
<protein>
    <recommendedName>
        <fullName evidence="3">Dynamin family protein</fullName>
    </recommendedName>
</protein>
<dbReference type="Gene3D" id="3.40.50.300">
    <property type="entry name" value="P-loop containing nucleotide triphosphate hydrolases"/>
    <property type="match status" value="1"/>
</dbReference>
<sequence>MGEGAPAVLPAVEHLRAAVAGTALPLGDAAGASARRLRQELLDQLDDYVLPRLRDLDAPLLCVVGGSTGAGKSTLVNSLLRATVTAPGVLRPTTRSAVLAHAPVDRDAFTGERILPGLARQSAAPGAAPAGDPRSLTLVASDRVPEGLALLDAPDIDSVVRENRELAGQLLAAADLWVFVTTAARYADAVPWALLQEASERSAALAVVLDRVPAGAASEIRPHLQQMLAEHGLAGAPVFTVDEVPLVEGLLPVEVVAPLADWLHGLARDAAARAELVQRTLAGVLATYPVRVGALADASDESERALAGLRTEARAAYAEAADRVDTALEDGSVLRGEVLARWQEVVGTGELLRHLESRMGRLRDRVVSTVRGRPAPDERLGVALESGVETLVREAADAAAERTVARWLQRPGGRDLLGERTGTLARSTPGLAGASGRLVRDWQGAVLDLVRSEGAGRRASARALSYGVNGAALVVMVAVFASTGGLTGGELLVAGGASALGQKVLEALLGDEAVRRLAATARADLSRRVGALLEQEERRFTELLDALPSGTPSAELRAASEDVRRW</sequence>
<keyword evidence="2" id="KW-1185">Reference proteome</keyword>
<proteinExistence type="predicted"/>
<name>A0A4Q7NWC0_9ACTN</name>